<keyword evidence="3 6" id="KW-0540">Nuclease</keyword>
<dbReference type="PANTHER" id="PTHR34276:SF1">
    <property type="entry name" value="MINI-RIBONUCLEASE 3"/>
    <property type="match status" value="1"/>
</dbReference>
<dbReference type="EC" id="3.1.26.-" evidence="6"/>
<dbReference type="GO" id="GO:0019843">
    <property type="term" value="F:rRNA binding"/>
    <property type="evidence" value="ECO:0007669"/>
    <property type="project" value="UniProtKB-UniRule"/>
</dbReference>
<feature type="domain" description="RNase III" evidence="7">
    <location>
        <begin position="22"/>
        <end position="119"/>
    </location>
</feature>
<keyword evidence="1 6" id="KW-0690">Ribosome biogenesis</keyword>
<evidence type="ECO:0000256" key="3">
    <source>
        <dbReference type="ARBA" id="ARBA00022722"/>
    </source>
</evidence>
<comment type="subunit">
    <text evidence="6">Homodimer.</text>
</comment>
<comment type="similarity">
    <text evidence="6">Belongs to the MrnC RNase family.</text>
</comment>
<proteinExistence type="inferred from homology"/>
<evidence type="ECO:0000256" key="2">
    <source>
        <dbReference type="ARBA" id="ARBA00022552"/>
    </source>
</evidence>
<evidence type="ECO:0000256" key="1">
    <source>
        <dbReference type="ARBA" id="ARBA00022517"/>
    </source>
</evidence>
<name>A0A1M5XPP9_9CLOT</name>
<evidence type="ECO:0000256" key="6">
    <source>
        <dbReference type="HAMAP-Rule" id="MF_01468"/>
    </source>
</evidence>
<keyword evidence="2 6" id="KW-0698">rRNA processing</keyword>
<dbReference type="GO" id="GO:0005737">
    <property type="term" value="C:cytoplasm"/>
    <property type="evidence" value="ECO:0007669"/>
    <property type="project" value="UniProtKB-SubCell"/>
</dbReference>
<dbReference type="InterPro" id="IPR008226">
    <property type="entry name" value="Mini3_fam"/>
</dbReference>
<evidence type="ECO:0000313" key="8">
    <source>
        <dbReference type="EMBL" id="SHI01508.1"/>
    </source>
</evidence>
<comment type="function">
    <text evidence="6">Involved in correct processing of both the 5' and 3' ends of 23S rRNA precursor. Processes 30S rRNA precursor transcript even in absence of ribonuclease 3 (Rnc); Rnc processes 30S rRNA into smaller rRNA precursors.</text>
</comment>
<evidence type="ECO:0000256" key="5">
    <source>
        <dbReference type="ARBA" id="ARBA00022801"/>
    </source>
</evidence>
<evidence type="ECO:0000313" key="9">
    <source>
        <dbReference type="Proteomes" id="UP000184447"/>
    </source>
</evidence>
<dbReference type="Gene3D" id="1.10.1520.10">
    <property type="entry name" value="Ribonuclease III domain"/>
    <property type="match status" value="1"/>
</dbReference>
<keyword evidence="5 6" id="KW-0378">Hydrolase</keyword>
<dbReference type="InterPro" id="IPR036389">
    <property type="entry name" value="RNase_III_sf"/>
</dbReference>
<keyword evidence="6" id="KW-0694">RNA-binding</keyword>
<comment type="cofactor">
    <cofactor evidence="6">
        <name>Mg(2+)</name>
        <dbReference type="ChEBI" id="CHEBI:18420"/>
    </cofactor>
</comment>
<reference evidence="8 9" key="1">
    <citation type="submission" date="2016-11" db="EMBL/GenBank/DDBJ databases">
        <authorList>
            <person name="Jaros S."/>
            <person name="Januszkiewicz K."/>
            <person name="Wedrychowicz H."/>
        </authorList>
    </citation>
    <scope>NUCLEOTIDE SEQUENCE [LARGE SCALE GENOMIC DNA]</scope>
    <source>
        <strain evidence="8 9">DSM 8605</strain>
    </source>
</reference>
<protein>
    <recommendedName>
        <fullName evidence="6">Mini-ribonuclease 3</fullName>
        <shortName evidence="6">Mini-3</shortName>
        <shortName evidence="6">Mini-RNase 3</shortName>
        <ecNumber evidence="6">3.1.26.-</ecNumber>
    </recommendedName>
    <alternativeName>
        <fullName evidence="6">Mini-RNase III</fullName>
        <shortName evidence="6">Mini-III</shortName>
    </alternativeName>
</protein>
<dbReference type="OrthoDB" id="46571at2"/>
<dbReference type="RefSeq" id="WP_073340642.1">
    <property type="nucleotide sequence ID" value="NZ_FQXM01000033.1"/>
</dbReference>
<dbReference type="STRING" id="1121316.SAMN02745207_03811"/>
<keyword evidence="6" id="KW-0460">Magnesium</keyword>
<dbReference type="Proteomes" id="UP000184447">
    <property type="component" value="Unassembled WGS sequence"/>
</dbReference>
<dbReference type="PIRSF" id="PIRSF005520">
    <property type="entry name" value="UCP005520"/>
    <property type="match status" value="1"/>
</dbReference>
<gene>
    <name evidence="6" type="primary">mrnC</name>
    <name evidence="8" type="ORF">SAMN02745207_03811</name>
</gene>
<dbReference type="Pfam" id="PF00636">
    <property type="entry name" value="Ribonuclease_3"/>
    <property type="match status" value="1"/>
</dbReference>
<accession>A0A1M5XPP9</accession>
<keyword evidence="6" id="KW-0963">Cytoplasm</keyword>
<dbReference type="HAMAP" id="MF_01468">
    <property type="entry name" value="RNase_Mini_III"/>
    <property type="match status" value="1"/>
</dbReference>
<sequence>MNFNKFQGEFSDKNIKEMNPLVLAYIGDSVYELFIRTSLVDKNRNMLAHKLHSKAIQYVKAHGQYEALIKIEESLNEEEIYFFKRGRNCKSATVPKNASVQEYRIATGFETLIGFLYLSERKERLNEILNVIVEE</sequence>
<dbReference type="AlphaFoldDB" id="A0A1M5XPP9"/>
<feature type="active site" evidence="6">
    <location>
        <position position="28"/>
    </location>
</feature>
<comment type="subcellular location">
    <subcellularLocation>
        <location evidence="6">Cytoplasm</location>
    </subcellularLocation>
</comment>
<keyword evidence="6" id="KW-0699">rRNA-binding</keyword>
<dbReference type="InterPro" id="IPR000999">
    <property type="entry name" value="RNase_III_dom"/>
</dbReference>
<dbReference type="GO" id="GO:0006364">
    <property type="term" value="P:rRNA processing"/>
    <property type="evidence" value="ECO:0007669"/>
    <property type="project" value="UniProtKB-UniRule"/>
</dbReference>
<dbReference type="PANTHER" id="PTHR34276">
    <property type="entry name" value="MINI-RIBONUCLEASE 3"/>
    <property type="match status" value="1"/>
</dbReference>
<dbReference type="GO" id="GO:0004525">
    <property type="term" value="F:ribonuclease III activity"/>
    <property type="evidence" value="ECO:0007669"/>
    <property type="project" value="InterPro"/>
</dbReference>
<evidence type="ECO:0000259" key="7">
    <source>
        <dbReference type="Pfam" id="PF00636"/>
    </source>
</evidence>
<organism evidence="8 9">
    <name type="scientific">Clostridium grantii DSM 8605</name>
    <dbReference type="NCBI Taxonomy" id="1121316"/>
    <lineage>
        <taxon>Bacteria</taxon>
        <taxon>Bacillati</taxon>
        <taxon>Bacillota</taxon>
        <taxon>Clostridia</taxon>
        <taxon>Eubacteriales</taxon>
        <taxon>Clostridiaceae</taxon>
        <taxon>Clostridium</taxon>
    </lineage>
</organism>
<keyword evidence="4 6" id="KW-0255">Endonuclease</keyword>
<dbReference type="EMBL" id="FQXM01000033">
    <property type="protein sequence ID" value="SHI01508.1"/>
    <property type="molecule type" value="Genomic_DNA"/>
</dbReference>
<keyword evidence="9" id="KW-1185">Reference proteome</keyword>
<dbReference type="SUPFAM" id="SSF69065">
    <property type="entry name" value="RNase III domain-like"/>
    <property type="match status" value="1"/>
</dbReference>
<evidence type="ECO:0000256" key="4">
    <source>
        <dbReference type="ARBA" id="ARBA00022759"/>
    </source>
</evidence>